<organism evidence="8 9">
    <name type="scientific">Staphylococcus canis</name>
    <dbReference type="NCBI Taxonomy" id="2724942"/>
    <lineage>
        <taxon>Bacteria</taxon>
        <taxon>Bacillati</taxon>
        <taxon>Bacillota</taxon>
        <taxon>Bacilli</taxon>
        <taxon>Bacillales</taxon>
        <taxon>Staphylococcaceae</taxon>
        <taxon>Staphylococcus</taxon>
    </lineage>
</organism>
<dbReference type="InterPro" id="IPR016047">
    <property type="entry name" value="M23ase_b-sheet_dom"/>
</dbReference>
<accession>A0ABS0TAH9</accession>
<evidence type="ECO:0000256" key="6">
    <source>
        <dbReference type="SAM" id="SignalP"/>
    </source>
</evidence>
<comment type="caution">
    <text evidence="8">The sequence shown here is derived from an EMBL/GenBank/DDBJ whole genome shotgun (WGS) entry which is preliminary data.</text>
</comment>
<dbReference type="InterPro" id="IPR011055">
    <property type="entry name" value="Dup_hybrid_motif"/>
</dbReference>
<evidence type="ECO:0000313" key="9">
    <source>
        <dbReference type="Proteomes" id="UP000751852"/>
    </source>
</evidence>
<dbReference type="PANTHER" id="PTHR21666:SF270">
    <property type="entry name" value="MUREIN HYDROLASE ACTIVATOR ENVC"/>
    <property type="match status" value="1"/>
</dbReference>
<gene>
    <name evidence="8" type="ORF">HHH54_09040</name>
</gene>
<dbReference type="EC" id="3.4.24.75" evidence="4"/>
<keyword evidence="9" id="KW-1185">Reference proteome</keyword>
<keyword evidence="5" id="KW-0378">Hydrolase</keyword>
<dbReference type="EMBL" id="JABANU010000024">
    <property type="protein sequence ID" value="MBI5975743.1"/>
    <property type="molecule type" value="Genomic_DNA"/>
</dbReference>
<comment type="similarity">
    <text evidence="3">Belongs to the peptidase M23B family.</text>
</comment>
<dbReference type="InterPro" id="IPR050570">
    <property type="entry name" value="Cell_wall_metabolism_enzyme"/>
</dbReference>
<keyword evidence="6" id="KW-0732">Signal</keyword>
<keyword evidence="5" id="KW-0645">Protease</keyword>
<evidence type="ECO:0000256" key="1">
    <source>
        <dbReference type="ARBA" id="ARBA00001667"/>
    </source>
</evidence>
<protein>
    <recommendedName>
        <fullName evidence="4">lysostaphin</fullName>
        <ecNumber evidence="4">3.4.24.75</ecNumber>
    </recommendedName>
</protein>
<evidence type="ECO:0000313" key="8">
    <source>
        <dbReference type="EMBL" id="MBI5975743.1"/>
    </source>
</evidence>
<comment type="cofactor">
    <cofactor evidence="2">
        <name>Zn(2+)</name>
        <dbReference type="ChEBI" id="CHEBI:29105"/>
    </cofactor>
</comment>
<evidence type="ECO:0000256" key="5">
    <source>
        <dbReference type="ARBA" id="ARBA00023049"/>
    </source>
</evidence>
<keyword evidence="5" id="KW-0482">Metalloprotease</keyword>
<dbReference type="PANTHER" id="PTHR21666">
    <property type="entry name" value="PEPTIDASE-RELATED"/>
    <property type="match status" value="1"/>
</dbReference>
<dbReference type="SUPFAM" id="SSF51261">
    <property type="entry name" value="Duplicated hybrid motif"/>
    <property type="match status" value="1"/>
</dbReference>
<dbReference type="Gene3D" id="2.40.50.290">
    <property type="match status" value="1"/>
</dbReference>
<reference evidence="8 9" key="1">
    <citation type="submission" date="2020-04" db="EMBL/GenBank/DDBJ databases">
        <title>Staphylococcus species from domestic dog.</title>
        <authorList>
            <person name="Paterson G.K."/>
        </authorList>
    </citation>
    <scope>NUCLEOTIDE SEQUENCE [LARGE SCALE GENOMIC DNA]</scope>
    <source>
        <strain evidence="8 9">H16/1A</strain>
    </source>
</reference>
<feature type="signal peptide" evidence="6">
    <location>
        <begin position="1"/>
        <end position="27"/>
    </location>
</feature>
<dbReference type="Pfam" id="PF01551">
    <property type="entry name" value="Peptidase_M23"/>
    <property type="match status" value="1"/>
</dbReference>
<evidence type="ECO:0000256" key="2">
    <source>
        <dbReference type="ARBA" id="ARBA00001947"/>
    </source>
</evidence>
<evidence type="ECO:0000256" key="3">
    <source>
        <dbReference type="ARBA" id="ARBA00006646"/>
    </source>
</evidence>
<evidence type="ECO:0000256" key="4">
    <source>
        <dbReference type="ARBA" id="ARBA00012322"/>
    </source>
</evidence>
<dbReference type="CDD" id="cd12797">
    <property type="entry name" value="M23_peptidase"/>
    <property type="match status" value="1"/>
</dbReference>
<name>A0ABS0TAH9_9STAP</name>
<dbReference type="RefSeq" id="WP_198618517.1">
    <property type="nucleotide sequence ID" value="NZ_JABANU010000024.1"/>
</dbReference>
<comment type="catalytic activity">
    <reaction evidence="1">
        <text>Hydrolysis of the -Gly-|-Gly- bond in the pentaglycine inter-peptide link joining staphylococcal cell wall peptidoglycans.</text>
        <dbReference type="EC" id="3.4.24.75"/>
    </reaction>
</comment>
<evidence type="ECO:0000259" key="7">
    <source>
        <dbReference type="Pfam" id="PF01551"/>
    </source>
</evidence>
<feature type="domain" description="M23ase beta-sheet core" evidence="7">
    <location>
        <begin position="207"/>
        <end position="307"/>
    </location>
</feature>
<dbReference type="Gene3D" id="2.70.70.10">
    <property type="entry name" value="Glucose Permease (Domain IIA)"/>
    <property type="match status" value="1"/>
</dbReference>
<proteinExistence type="inferred from homology"/>
<dbReference type="Proteomes" id="UP000751852">
    <property type="component" value="Unassembled WGS sequence"/>
</dbReference>
<feature type="chain" id="PRO_5046698489" description="lysostaphin" evidence="6">
    <location>
        <begin position="28"/>
        <end position="314"/>
    </location>
</feature>
<sequence>MKKITTATIATLGLVTAGFAIHGEADAAEQTQSQTITSYETHYSEATQEYITIDNLGNRHHTLDGNWDPSMFENHAYYTEYIDDGGYRHYIYYPTDNDYSISQSHESIQANGYQGYIGPNDDIILYDDVNNGSDYNTNANASANWSTNSTDQTGNMNGGAVNAPAMNAPQASDSTVTPASTQATGSAGWLNNYPQWQPYGHYHGGGAHYGVDYGMPVGTPVYSFTNGRVIDSGWSNYGGGNQITIQEAGTNNYQWYMHLSQLNVSRGDTVTEGQQIGLSGNTGNSTGPHLHFQRMSGGIGNGYAVDPTGYLASK</sequence>